<gene>
    <name evidence="1" type="ORF">SP37_87</name>
</gene>
<evidence type="ECO:0000313" key="2">
    <source>
        <dbReference type="Proteomes" id="UP000202449"/>
    </source>
</evidence>
<protein>
    <submittedName>
        <fullName evidence="1">Viral integrase family 4</fullName>
    </submittedName>
</protein>
<name>A0A0N7CFD6_9CAUD</name>
<dbReference type="RefSeq" id="YP_009221453.1">
    <property type="nucleotide sequence ID" value="NC_029045.1"/>
</dbReference>
<accession>A0A0N7CFD6</accession>
<sequence length="111" mass="12220">MQPTNTALMVNNAMHPKGRIDVVPAFRAIERIYSVTIHATHTGIKVSAATNHRVTFYQSGDPAIAKHGEARGADECTAMRMYIVKFLDWAMTNMPCPEVQNVVVEVAGGRH</sequence>
<evidence type="ECO:0000313" key="1">
    <source>
        <dbReference type="EMBL" id="AKJ73954.1"/>
    </source>
</evidence>
<dbReference type="Proteomes" id="UP000202449">
    <property type="component" value="Segment"/>
</dbReference>
<reference evidence="1 2" key="1">
    <citation type="journal article" date="2016" name="Virus Genes">
        <title>Genomic characterization of Salmonella bacteriophages isolated from India.</title>
        <authorList>
            <person name="Karpe Y.A."/>
            <person name="Kanade G.D."/>
            <person name="Pingale K.D."/>
            <person name="Arankalle V.A."/>
            <person name="Banerjee K."/>
        </authorList>
    </citation>
    <scope>NUCLEOTIDE SEQUENCE [LARGE SCALE GENOMIC DNA]</scope>
</reference>
<proteinExistence type="predicted"/>
<organism evidence="1 2">
    <name type="scientific">Salmonella phage 37</name>
    <dbReference type="NCBI Taxonomy" id="1654890"/>
    <lineage>
        <taxon>Viruses</taxon>
        <taxon>Duplodnaviria</taxon>
        <taxon>Heunggongvirae</taxon>
        <taxon>Uroviricota</taxon>
        <taxon>Caudoviricetes</taxon>
        <taxon>Casjensviridae</taxon>
        <taxon>Chivirus</taxon>
        <taxon>Chivirus cv37</taxon>
    </lineage>
</organism>
<keyword evidence="2" id="KW-1185">Reference proteome</keyword>
<dbReference type="GeneID" id="26684501"/>
<dbReference type="OrthoDB" id="15268at10239"/>
<dbReference type="KEGG" id="vg:26684501"/>
<dbReference type="EMBL" id="KR296691">
    <property type="protein sequence ID" value="AKJ73954.1"/>
    <property type="molecule type" value="Genomic_DNA"/>
</dbReference>